<dbReference type="OrthoDB" id="6119243at2759"/>
<name>A0A6H5GDL2_9HEMI</name>
<dbReference type="PANTHER" id="PTHR11675">
    <property type="entry name" value="N-ACETYLGALACTOSAMINYLTRANSFERASE"/>
    <property type="match status" value="1"/>
</dbReference>
<dbReference type="GO" id="GO:0004653">
    <property type="term" value="F:polypeptide N-acetylgalactosaminyltransferase activity"/>
    <property type="evidence" value="ECO:0007669"/>
    <property type="project" value="TreeGrafter"/>
</dbReference>
<dbReference type="InterPro" id="IPR001173">
    <property type="entry name" value="Glyco_trans_2-like"/>
</dbReference>
<dbReference type="Proteomes" id="UP000479000">
    <property type="component" value="Unassembled WGS sequence"/>
</dbReference>
<dbReference type="EMBL" id="CADCXU010009802">
    <property type="protein sequence ID" value="CAB0000705.1"/>
    <property type="molecule type" value="Genomic_DNA"/>
</dbReference>
<protein>
    <recommendedName>
        <fullName evidence="2">Glycosyltransferase 2-like domain-containing protein</fullName>
    </recommendedName>
</protein>
<dbReference type="GO" id="GO:0006493">
    <property type="term" value="P:protein O-linked glycosylation"/>
    <property type="evidence" value="ECO:0007669"/>
    <property type="project" value="TreeGrafter"/>
</dbReference>
<dbReference type="PANTHER" id="PTHR11675:SF131">
    <property type="entry name" value="POLYPEPTIDE N-ACETYLGALACTOSAMINYLTRANSFERASE 9-RELATED"/>
    <property type="match status" value="1"/>
</dbReference>
<feature type="domain" description="Glycosyltransferase 2-like" evidence="2">
    <location>
        <begin position="2"/>
        <end position="79"/>
    </location>
</feature>
<feature type="non-terminal residue" evidence="3">
    <location>
        <position position="93"/>
    </location>
</feature>
<dbReference type="AlphaFoldDB" id="A0A6H5GDL2"/>
<sequence>MYPKVKIVRATKREGLIRARLLGARHATAPVLTYLDSHCECATGWLEPLLDRIARDNTTVVCPVIDVIDDKSLEFMWRDSGVVNVGGFDWNLQ</sequence>
<organism evidence="3 4">
    <name type="scientific">Nesidiocoris tenuis</name>
    <dbReference type="NCBI Taxonomy" id="355587"/>
    <lineage>
        <taxon>Eukaryota</taxon>
        <taxon>Metazoa</taxon>
        <taxon>Ecdysozoa</taxon>
        <taxon>Arthropoda</taxon>
        <taxon>Hexapoda</taxon>
        <taxon>Insecta</taxon>
        <taxon>Pterygota</taxon>
        <taxon>Neoptera</taxon>
        <taxon>Paraneoptera</taxon>
        <taxon>Hemiptera</taxon>
        <taxon>Heteroptera</taxon>
        <taxon>Panheteroptera</taxon>
        <taxon>Cimicomorpha</taxon>
        <taxon>Miridae</taxon>
        <taxon>Dicyphina</taxon>
        <taxon>Nesidiocoris</taxon>
    </lineage>
</organism>
<proteinExistence type="predicted"/>
<keyword evidence="1" id="KW-1015">Disulfide bond</keyword>
<accession>A0A6H5GDL2</accession>
<dbReference type="SUPFAM" id="SSF53448">
    <property type="entry name" value="Nucleotide-diphospho-sugar transferases"/>
    <property type="match status" value="1"/>
</dbReference>
<evidence type="ECO:0000313" key="3">
    <source>
        <dbReference type="EMBL" id="CAB0000705.1"/>
    </source>
</evidence>
<dbReference type="Pfam" id="PF00535">
    <property type="entry name" value="Glycos_transf_2"/>
    <property type="match status" value="1"/>
</dbReference>
<reference evidence="3 4" key="1">
    <citation type="submission" date="2020-02" db="EMBL/GenBank/DDBJ databases">
        <authorList>
            <person name="Ferguson B K."/>
        </authorList>
    </citation>
    <scope>NUCLEOTIDE SEQUENCE [LARGE SCALE GENOMIC DNA]</scope>
</reference>
<gene>
    <name evidence="3" type="ORF">NTEN_LOCUS6492</name>
</gene>
<evidence type="ECO:0000313" key="4">
    <source>
        <dbReference type="Proteomes" id="UP000479000"/>
    </source>
</evidence>
<evidence type="ECO:0000259" key="2">
    <source>
        <dbReference type="Pfam" id="PF00535"/>
    </source>
</evidence>
<dbReference type="Gene3D" id="3.90.550.10">
    <property type="entry name" value="Spore Coat Polysaccharide Biosynthesis Protein SpsA, Chain A"/>
    <property type="match status" value="1"/>
</dbReference>
<evidence type="ECO:0000256" key="1">
    <source>
        <dbReference type="ARBA" id="ARBA00023157"/>
    </source>
</evidence>
<dbReference type="GO" id="GO:0005794">
    <property type="term" value="C:Golgi apparatus"/>
    <property type="evidence" value="ECO:0007669"/>
    <property type="project" value="TreeGrafter"/>
</dbReference>
<dbReference type="InterPro" id="IPR029044">
    <property type="entry name" value="Nucleotide-diphossugar_trans"/>
</dbReference>
<keyword evidence="4" id="KW-1185">Reference proteome</keyword>